<sequence length="302" mass="33478">MGQLGDIDLVMREIIKLKKNTCYYRRERFQPQDIVTRLSSEYKSSPRVKHKNWERRSLRGATEHNYGEKSSEPSVEGDCRKAKFDSQTDLMVLHTRGVNLGLGSVLTEAKSPELRGRSFFSSGRCTVEAKSPRGHTNEGQAAFKLPPSHTQRISSTSQMLRPSTSRGKSEKAIANVTIDTPRRVTRAAAANAAAEETPQLPEAPPHPFTGLSVDTTSGAPLRPPRNSNLPDESSAHPELPTADSEKINKSTALRAPRAPLEQVLQAMPRDSWESTQEGACVRIESRYLGSYLVRPREDSDSE</sequence>
<evidence type="ECO:0000256" key="1">
    <source>
        <dbReference type="SAM" id="MobiDB-lite"/>
    </source>
</evidence>
<gene>
    <name evidence="2" type="ORF">DFH07DRAFT_783533</name>
</gene>
<dbReference type="AlphaFoldDB" id="A0AAD7HLI1"/>
<feature type="compositionally biased region" description="Polar residues" evidence="1">
    <location>
        <begin position="148"/>
        <end position="166"/>
    </location>
</feature>
<feature type="compositionally biased region" description="Basic and acidic residues" evidence="1">
    <location>
        <begin position="54"/>
        <end position="78"/>
    </location>
</feature>
<organism evidence="2 3">
    <name type="scientific">Mycena maculata</name>
    <dbReference type="NCBI Taxonomy" id="230809"/>
    <lineage>
        <taxon>Eukaryota</taxon>
        <taxon>Fungi</taxon>
        <taxon>Dikarya</taxon>
        <taxon>Basidiomycota</taxon>
        <taxon>Agaricomycotina</taxon>
        <taxon>Agaricomycetes</taxon>
        <taxon>Agaricomycetidae</taxon>
        <taxon>Agaricales</taxon>
        <taxon>Marasmiineae</taxon>
        <taxon>Mycenaceae</taxon>
        <taxon>Mycena</taxon>
    </lineage>
</organism>
<reference evidence="2" key="1">
    <citation type="submission" date="2023-03" db="EMBL/GenBank/DDBJ databases">
        <title>Massive genome expansion in bonnet fungi (Mycena s.s.) driven by repeated elements and novel gene families across ecological guilds.</title>
        <authorList>
            <consortium name="Lawrence Berkeley National Laboratory"/>
            <person name="Harder C.B."/>
            <person name="Miyauchi S."/>
            <person name="Viragh M."/>
            <person name="Kuo A."/>
            <person name="Thoen E."/>
            <person name="Andreopoulos B."/>
            <person name="Lu D."/>
            <person name="Skrede I."/>
            <person name="Drula E."/>
            <person name="Henrissat B."/>
            <person name="Morin E."/>
            <person name="Kohler A."/>
            <person name="Barry K."/>
            <person name="LaButti K."/>
            <person name="Morin E."/>
            <person name="Salamov A."/>
            <person name="Lipzen A."/>
            <person name="Mereny Z."/>
            <person name="Hegedus B."/>
            <person name="Baldrian P."/>
            <person name="Stursova M."/>
            <person name="Weitz H."/>
            <person name="Taylor A."/>
            <person name="Grigoriev I.V."/>
            <person name="Nagy L.G."/>
            <person name="Martin F."/>
            <person name="Kauserud H."/>
        </authorList>
    </citation>
    <scope>NUCLEOTIDE SEQUENCE</scope>
    <source>
        <strain evidence="2">CBHHK188m</strain>
    </source>
</reference>
<feature type="region of interest" description="Disordered" evidence="1">
    <location>
        <begin position="185"/>
        <end position="260"/>
    </location>
</feature>
<evidence type="ECO:0000313" key="2">
    <source>
        <dbReference type="EMBL" id="KAJ7723492.1"/>
    </source>
</evidence>
<evidence type="ECO:0000313" key="3">
    <source>
        <dbReference type="Proteomes" id="UP001215280"/>
    </source>
</evidence>
<proteinExistence type="predicted"/>
<dbReference type="Proteomes" id="UP001215280">
    <property type="component" value="Unassembled WGS sequence"/>
</dbReference>
<comment type="caution">
    <text evidence="2">The sequence shown here is derived from an EMBL/GenBank/DDBJ whole genome shotgun (WGS) entry which is preliminary data.</text>
</comment>
<accession>A0AAD7HLI1</accession>
<name>A0AAD7HLI1_9AGAR</name>
<feature type="region of interest" description="Disordered" evidence="1">
    <location>
        <begin position="51"/>
        <end position="78"/>
    </location>
</feature>
<feature type="region of interest" description="Disordered" evidence="1">
    <location>
        <begin position="127"/>
        <end position="171"/>
    </location>
</feature>
<protein>
    <submittedName>
        <fullName evidence="2">Uncharacterized protein</fullName>
    </submittedName>
</protein>
<keyword evidence="3" id="KW-1185">Reference proteome</keyword>
<dbReference type="EMBL" id="JARJLG010000246">
    <property type="protein sequence ID" value="KAJ7723492.1"/>
    <property type="molecule type" value="Genomic_DNA"/>
</dbReference>